<dbReference type="PANTHER" id="PTHR30329">
    <property type="entry name" value="STATOR ELEMENT OF FLAGELLAR MOTOR COMPLEX"/>
    <property type="match status" value="1"/>
</dbReference>
<organism evidence="8 9">
    <name type="scientific">Verrucomicrobia subdivision 6 bacterium BACL9 MAG-120924-bin69</name>
    <dbReference type="NCBI Taxonomy" id="1655635"/>
    <lineage>
        <taxon>Bacteria</taxon>
        <taxon>Pseudomonadati</taxon>
        <taxon>Verrucomicrobiota</taxon>
        <taxon>Verrucomicrobiia</taxon>
        <taxon>Verrucomicrobiales</taxon>
        <taxon>Verrucomicrobia subdivision 6</taxon>
    </lineage>
</organism>
<evidence type="ECO:0000256" key="4">
    <source>
        <dbReference type="PROSITE-ProRule" id="PRU00473"/>
    </source>
</evidence>
<comment type="subcellular location">
    <subcellularLocation>
        <location evidence="1">Cell outer membrane</location>
    </subcellularLocation>
</comment>
<feature type="signal peptide" evidence="6">
    <location>
        <begin position="1"/>
        <end position="21"/>
    </location>
</feature>
<dbReference type="AlphaFoldDB" id="A0A0R2XHB4"/>
<evidence type="ECO:0000256" key="1">
    <source>
        <dbReference type="ARBA" id="ARBA00004442"/>
    </source>
</evidence>
<dbReference type="PROSITE" id="PS51123">
    <property type="entry name" value="OMPA_2"/>
    <property type="match status" value="1"/>
</dbReference>
<dbReference type="CDD" id="cd07185">
    <property type="entry name" value="OmpA_C-like"/>
    <property type="match status" value="1"/>
</dbReference>
<dbReference type="SUPFAM" id="SSF103088">
    <property type="entry name" value="OmpA-like"/>
    <property type="match status" value="1"/>
</dbReference>
<dbReference type="EMBL" id="LIDN01000193">
    <property type="protein sequence ID" value="KRP32891.1"/>
    <property type="molecule type" value="Genomic_DNA"/>
</dbReference>
<dbReference type="Pfam" id="PF00691">
    <property type="entry name" value="OmpA"/>
    <property type="match status" value="1"/>
</dbReference>
<keyword evidence="2 4" id="KW-0472">Membrane</keyword>
<accession>A0A0R2XHB4</accession>
<keyword evidence="3" id="KW-0998">Cell outer membrane</keyword>
<dbReference type="PRINTS" id="PR01021">
    <property type="entry name" value="OMPADOMAIN"/>
</dbReference>
<protein>
    <recommendedName>
        <fullName evidence="7">OmpA-like domain-containing protein</fullName>
    </recommendedName>
</protein>
<evidence type="ECO:0000256" key="2">
    <source>
        <dbReference type="ARBA" id="ARBA00023136"/>
    </source>
</evidence>
<feature type="chain" id="PRO_5006427891" description="OmpA-like domain-containing protein" evidence="6">
    <location>
        <begin position="22"/>
        <end position="166"/>
    </location>
</feature>
<evidence type="ECO:0000256" key="6">
    <source>
        <dbReference type="SAM" id="SignalP"/>
    </source>
</evidence>
<gene>
    <name evidence="8" type="ORF">ABS33_05610</name>
</gene>
<keyword evidence="6" id="KW-0732">Signal</keyword>
<evidence type="ECO:0000256" key="5">
    <source>
        <dbReference type="SAM" id="MobiDB-lite"/>
    </source>
</evidence>
<evidence type="ECO:0000256" key="3">
    <source>
        <dbReference type="ARBA" id="ARBA00023237"/>
    </source>
</evidence>
<feature type="region of interest" description="Disordered" evidence="5">
    <location>
        <begin position="135"/>
        <end position="166"/>
    </location>
</feature>
<dbReference type="GO" id="GO:0009279">
    <property type="term" value="C:cell outer membrane"/>
    <property type="evidence" value="ECO:0007669"/>
    <property type="project" value="UniProtKB-SubCell"/>
</dbReference>
<reference evidence="8 9" key="1">
    <citation type="submission" date="2015-10" db="EMBL/GenBank/DDBJ databases">
        <title>Metagenome-Assembled Genomes uncover a global brackish microbiome.</title>
        <authorList>
            <person name="Hugerth L.W."/>
            <person name="Larsson J."/>
            <person name="Alneberg J."/>
            <person name="Lindh M.V."/>
            <person name="Legrand C."/>
            <person name="Pinhassi J."/>
            <person name="Andersson A.F."/>
        </authorList>
    </citation>
    <scope>NUCLEOTIDE SEQUENCE [LARGE SCALE GENOMIC DNA]</scope>
    <source>
        <strain evidence="8">BACL9 MAG-120924-bin69</strain>
    </source>
</reference>
<evidence type="ECO:0000259" key="7">
    <source>
        <dbReference type="PROSITE" id="PS51123"/>
    </source>
</evidence>
<proteinExistence type="predicted"/>
<dbReference type="PANTHER" id="PTHR30329:SF21">
    <property type="entry name" value="LIPOPROTEIN YIAD-RELATED"/>
    <property type="match status" value="1"/>
</dbReference>
<dbReference type="Gene3D" id="3.30.1330.60">
    <property type="entry name" value="OmpA-like domain"/>
    <property type="match status" value="1"/>
</dbReference>
<dbReference type="Proteomes" id="UP000051220">
    <property type="component" value="Unassembled WGS sequence"/>
</dbReference>
<sequence>MKYTYLSLLALLAILSGCADKDKKGDGAAFGDSTDNIYDQALPERSGNPDTADYETLKSETVFFAYDSFTIEAKERPKLDKLANYLSNNSNTKIVIAGHTDARGTPQYNLALSEKRANAVRQYLIGLGASGSNISTVGYGEDRPSSEGESDSSHNANRRAAPGIFR</sequence>
<feature type="domain" description="OmpA-like" evidence="7">
    <location>
        <begin position="51"/>
        <end position="166"/>
    </location>
</feature>
<evidence type="ECO:0000313" key="8">
    <source>
        <dbReference type="EMBL" id="KRP32891.1"/>
    </source>
</evidence>
<dbReference type="PROSITE" id="PS51257">
    <property type="entry name" value="PROKAR_LIPOPROTEIN"/>
    <property type="match status" value="1"/>
</dbReference>
<evidence type="ECO:0000313" key="9">
    <source>
        <dbReference type="Proteomes" id="UP000051220"/>
    </source>
</evidence>
<name>A0A0R2XHB4_9BACT</name>
<dbReference type="InterPro" id="IPR036737">
    <property type="entry name" value="OmpA-like_sf"/>
</dbReference>
<comment type="caution">
    <text evidence="8">The sequence shown here is derived from an EMBL/GenBank/DDBJ whole genome shotgun (WGS) entry which is preliminary data.</text>
</comment>
<dbReference type="InterPro" id="IPR006664">
    <property type="entry name" value="OMP_bac"/>
</dbReference>
<dbReference type="InterPro" id="IPR050330">
    <property type="entry name" value="Bact_OuterMem_StrucFunc"/>
</dbReference>
<dbReference type="InterPro" id="IPR006665">
    <property type="entry name" value="OmpA-like"/>
</dbReference>